<evidence type="ECO:0000256" key="6">
    <source>
        <dbReference type="ARBA" id="ARBA00031849"/>
    </source>
</evidence>
<dbReference type="InterPro" id="IPR051035">
    <property type="entry name" value="Mito_inheritance_9"/>
</dbReference>
<evidence type="ECO:0000256" key="4">
    <source>
        <dbReference type="ARBA" id="ARBA00022946"/>
    </source>
</evidence>
<evidence type="ECO:0000256" key="5">
    <source>
        <dbReference type="ARBA" id="ARBA00023128"/>
    </source>
</evidence>
<evidence type="ECO:0000256" key="1">
    <source>
        <dbReference type="ARBA" id="ARBA00004173"/>
    </source>
</evidence>
<dbReference type="SUPFAM" id="SSF56112">
    <property type="entry name" value="Protein kinase-like (PK-like)"/>
    <property type="match status" value="1"/>
</dbReference>
<dbReference type="PANTHER" id="PTHR36091">
    <property type="entry name" value="ALTERED INHERITANCE OF MITOCHONDRIA PROTEIN 9, MITOCHONDRIAL"/>
    <property type="match status" value="1"/>
</dbReference>
<protein>
    <recommendedName>
        <fullName evidence="3">Altered inheritance of mitochondria protein 9, mitochondrial</fullName>
    </recommendedName>
    <alternativeName>
        <fullName evidence="6">Found in mitochondrial proteome protein 29</fullName>
    </alternativeName>
</protein>
<evidence type="ECO:0000313" key="8">
    <source>
        <dbReference type="EMBL" id="KAL2039083.1"/>
    </source>
</evidence>
<gene>
    <name evidence="8" type="ORF">N7G274_008132</name>
</gene>
<evidence type="ECO:0000256" key="3">
    <source>
        <dbReference type="ARBA" id="ARBA00016197"/>
    </source>
</evidence>
<evidence type="ECO:0000313" key="9">
    <source>
        <dbReference type="Proteomes" id="UP001590950"/>
    </source>
</evidence>
<proteinExistence type="inferred from homology"/>
<keyword evidence="5" id="KW-0496">Mitochondrion</keyword>
<feature type="domain" description="Aminoglycoside phosphotransferase" evidence="7">
    <location>
        <begin position="3"/>
        <end position="271"/>
    </location>
</feature>
<dbReference type="InterPro" id="IPR011009">
    <property type="entry name" value="Kinase-like_dom_sf"/>
</dbReference>
<evidence type="ECO:0000259" key="7">
    <source>
        <dbReference type="Pfam" id="PF01636"/>
    </source>
</evidence>
<dbReference type="Pfam" id="PF01636">
    <property type="entry name" value="APH"/>
    <property type="match status" value="1"/>
</dbReference>
<dbReference type="InterPro" id="IPR002575">
    <property type="entry name" value="Aminoglycoside_PTrfase"/>
</dbReference>
<organism evidence="8 9">
    <name type="scientific">Stereocaulon virgatum</name>
    <dbReference type="NCBI Taxonomy" id="373712"/>
    <lineage>
        <taxon>Eukaryota</taxon>
        <taxon>Fungi</taxon>
        <taxon>Dikarya</taxon>
        <taxon>Ascomycota</taxon>
        <taxon>Pezizomycotina</taxon>
        <taxon>Lecanoromycetes</taxon>
        <taxon>OSLEUM clade</taxon>
        <taxon>Lecanoromycetidae</taxon>
        <taxon>Lecanorales</taxon>
        <taxon>Lecanorineae</taxon>
        <taxon>Stereocaulaceae</taxon>
        <taxon>Stereocaulon</taxon>
    </lineage>
</organism>
<dbReference type="Proteomes" id="UP001590950">
    <property type="component" value="Unassembled WGS sequence"/>
</dbReference>
<dbReference type="EMBL" id="JBEFKJ010000027">
    <property type="protein sequence ID" value="KAL2039083.1"/>
    <property type="molecule type" value="Genomic_DNA"/>
</dbReference>
<comment type="subcellular location">
    <subcellularLocation>
        <location evidence="1">Mitochondrion</location>
    </subcellularLocation>
</comment>
<reference evidence="8 9" key="1">
    <citation type="submission" date="2024-09" db="EMBL/GenBank/DDBJ databases">
        <title>Rethinking Asexuality: The Enigmatic Case of Functional Sexual Genes in Lepraria (Stereocaulaceae).</title>
        <authorList>
            <person name="Doellman M."/>
            <person name="Sun Y."/>
            <person name="Barcenas-Pena A."/>
            <person name="Lumbsch H.T."/>
            <person name="Grewe F."/>
        </authorList>
    </citation>
    <scope>NUCLEOTIDE SEQUENCE [LARGE SCALE GENOMIC DNA]</scope>
    <source>
        <strain evidence="8 9">Mercado 3170</strain>
    </source>
</reference>
<comment type="similarity">
    <text evidence="2">Belongs to the AIM9 family.</text>
</comment>
<comment type="caution">
    <text evidence="8">The sequence shown here is derived from an EMBL/GenBank/DDBJ whole genome shotgun (WGS) entry which is preliminary data.</text>
</comment>
<keyword evidence="9" id="KW-1185">Reference proteome</keyword>
<sequence length="466" mass="52238">MEGGFSKALLITTEDGMEVVAKIPCPNAGRAKYSTASEAAVLQYVSSHTTIPVPKILAWSADSSNPVGAEYIIMEKAPGIQLFKVWDDITQADRLNLIKGLTQFENQFAAIRFPAYGSLYFRHSISKASERMLLDSSVDPAGLFCVGPACGPAWTDGISPADIQPDIDAGPWPTLLKFGLGLIKRSIARTRLRPAGNTIPLLHGAVQDHVSILNATENLLPILTKHPPLLERSRPTMWHTDLHMGNVFVSQEDHTRVMCLIDWQSTSISPLFLQARWPAFLSPPEGYCEGPEHPKLPENFDDLDADEKNIALFEKDRATSAKAYEIATYLNNHDAYTAKWEIFGPLRELFSRIGDTWDDGVVPLRTCLIQIVESWGQMGFPDPCPIHFTSAEIASHERQFSEYTQWHEIQDFAQKYLDTDAEGWVPPGADWAKKRLQNKALLELMIERLESQKLEGEVRRMWPFPP</sequence>
<dbReference type="Gene3D" id="3.30.200.20">
    <property type="entry name" value="Phosphorylase Kinase, domain 1"/>
    <property type="match status" value="1"/>
</dbReference>
<accession>A0ABR4A6W6</accession>
<evidence type="ECO:0000256" key="2">
    <source>
        <dbReference type="ARBA" id="ARBA00005543"/>
    </source>
</evidence>
<dbReference type="Gene3D" id="3.90.1200.10">
    <property type="match status" value="1"/>
</dbReference>
<dbReference type="PANTHER" id="PTHR36091:SF1">
    <property type="entry name" value="ALTERED INHERITANCE OF MITOCHONDRIA PROTEIN 9, MITOCHONDRIAL"/>
    <property type="match status" value="1"/>
</dbReference>
<keyword evidence="4" id="KW-0809">Transit peptide</keyword>
<name>A0ABR4A6W6_9LECA</name>